<evidence type="ECO:0000256" key="1">
    <source>
        <dbReference type="ARBA" id="ARBA00004613"/>
    </source>
</evidence>
<feature type="non-terminal residue" evidence="5">
    <location>
        <position position="1"/>
    </location>
</feature>
<dbReference type="EMBL" id="JASNJD010000008">
    <property type="protein sequence ID" value="MDK3018602.1"/>
    <property type="molecule type" value="Genomic_DNA"/>
</dbReference>
<dbReference type="PANTHER" id="PTHR23303">
    <property type="entry name" value="CARBOXYPEPTIDASE REGULATORY REGION-CONTAINING"/>
    <property type="match status" value="1"/>
</dbReference>
<dbReference type="InterPro" id="IPR033764">
    <property type="entry name" value="Sdr_B"/>
</dbReference>
<proteinExistence type="predicted"/>
<protein>
    <submittedName>
        <fullName evidence="5">SdrD B-like domain-containing protein</fullName>
    </submittedName>
</protein>
<evidence type="ECO:0000256" key="2">
    <source>
        <dbReference type="ARBA" id="ARBA00022525"/>
    </source>
</evidence>
<dbReference type="InterPro" id="IPR051417">
    <property type="entry name" value="SDr/BOS_complex"/>
</dbReference>
<keyword evidence="3" id="KW-0732">Signal</keyword>
<name>A0ABT7F1W6_9RHOB</name>
<feature type="domain" description="SD-repeat containing protein B" evidence="4">
    <location>
        <begin position="246"/>
        <end position="317"/>
    </location>
</feature>
<dbReference type="SUPFAM" id="SSF117074">
    <property type="entry name" value="Hypothetical protein PA1324"/>
    <property type="match status" value="4"/>
</dbReference>
<gene>
    <name evidence="5" type="ORF">QO033_13035</name>
</gene>
<dbReference type="Proteomes" id="UP001243757">
    <property type="component" value="Unassembled WGS sequence"/>
</dbReference>
<dbReference type="InterPro" id="IPR018247">
    <property type="entry name" value="EF_Hand_1_Ca_BS"/>
</dbReference>
<comment type="caution">
    <text evidence="5">The sequence shown here is derived from an EMBL/GenBank/DDBJ whole genome shotgun (WGS) entry which is preliminary data.</text>
</comment>
<feature type="domain" description="SD-repeat containing protein B" evidence="4">
    <location>
        <begin position="356"/>
        <end position="426"/>
    </location>
</feature>
<keyword evidence="2" id="KW-0964">Secreted</keyword>
<feature type="domain" description="SD-repeat containing protein B" evidence="4">
    <location>
        <begin position="140"/>
        <end position="213"/>
    </location>
</feature>
<dbReference type="InterPro" id="IPR013783">
    <property type="entry name" value="Ig-like_fold"/>
</dbReference>
<organism evidence="5 6">
    <name type="scientific">Pseudodonghicola flavimaris</name>
    <dbReference type="NCBI Taxonomy" id="3050036"/>
    <lineage>
        <taxon>Bacteria</taxon>
        <taxon>Pseudomonadati</taxon>
        <taxon>Pseudomonadota</taxon>
        <taxon>Alphaproteobacteria</taxon>
        <taxon>Rhodobacterales</taxon>
        <taxon>Paracoccaceae</taxon>
        <taxon>Pseudodonghicola</taxon>
    </lineage>
</organism>
<reference evidence="5 6" key="1">
    <citation type="submission" date="2023-05" db="EMBL/GenBank/DDBJ databases">
        <title>Pseudodonghicola sp. nov.</title>
        <authorList>
            <person name="Huang J."/>
        </authorList>
    </citation>
    <scope>NUCLEOTIDE SEQUENCE [LARGE SCALE GENOMIC DNA]</scope>
    <source>
        <strain evidence="5 6">IC7</strain>
    </source>
</reference>
<comment type="subcellular location">
    <subcellularLocation>
        <location evidence="1">Secreted</location>
    </subcellularLocation>
</comment>
<dbReference type="Pfam" id="PF17210">
    <property type="entry name" value="SdrD_B"/>
    <property type="match status" value="3"/>
</dbReference>
<evidence type="ECO:0000256" key="3">
    <source>
        <dbReference type="ARBA" id="ARBA00022729"/>
    </source>
</evidence>
<keyword evidence="6" id="KW-1185">Reference proteome</keyword>
<accession>A0ABT7F1W6</accession>
<dbReference type="RefSeq" id="WP_284481416.1">
    <property type="nucleotide sequence ID" value="NZ_JASNJD010000008.1"/>
</dbReference>
<dbReference type="PROSITE" id="PS00018">
    <property type="entry name" value="EF_HAND_1"/>
    <property type="match status" value="1"/>
</dbReference>
<evidence type="ECO:0000259" key="4">
    <source>
        <dbReference type="Pfam" id="PF17210"/>
    </source>
</evidence>
<dbReference type="Gene3D" id="2.60.40.10">
    <property type="entry name" value="Immunoglobulins"/>
    <property type="match status" value="4"/>
</dbReference>
<sequence length="673" mass="71619">SGEDIDGLDFGNTKYGKISGIKYEDLDGDGTAGDNTPIPGWQISLYLDGDLNGNGVLDAGETADGTLNGEVAMATTATGADGSYLFDDLMLGAYFVAEEAPDGWVAITPATVGVDGGTSGFDETVDFYNFEKFDISGWKWSDLDGDAAWDAEETGVGGFTIVLDTDQTYGNGNEIDEVVTAADGSYSFTGLTPGTYYVYELDKAGWQQTYDGATVIVGESGVDHNGTEGLAELLNFGNQELFSVTGYKWEDANGNGLWDDGETVIEGWTFQLLDAAGAVIATTTTDETGRYLFENLTPGEFYSVQEVMPASGWTNTFDGSHSFTGAAGELVEGTLGETEVLNFGNFENFMISGHKWNDYDGDGTWDTGEDPIQGWTIYLDDNQDISDGVLATVQTDASGYYQFTDLAPGTYYVSEAMSSGWEQTYPGGDGIVEIDGVSGAHFAGRYEQTETLNFGNHNGGPGVRTPGFWGSKFGSEFWNDKDDTRNEDGTATKMAGADGIVGTDDDAGFADYELVGGQFGDLLDSAGHVEFFLIGEGAESVAISFDLAHLLINARNKTIGNDGKYILGRDMVATELNLRAGNPGGDAPDDLNEAANWLKNLADANGDDLITDAEFDAALPALTSDPVWQEPQFGNDDSAALLHDQLDFYNNDGVMVAGGLIVTMSSDGDLIFV</sequence>
<evidence type="ECO:0000313" key="5">
    <source>
        <dbReference type="EMBL" id="MDK3018602.1"/>
    </source>
</evidence>
<evidence type="ECO:0000313" key="6">
    <source>
        <dbReference type="Proteomes" id="UP001243757"/>
    </source>
</evidence>